<protein>
    <submittedName>
        <fullName evidence="5">Gluconolactonase, putative</fullName>
    </submittedName>
</protein>
<dbReference type="OrthoDB" id="2633250at2"/>
<reference evidence="7" key="2">
    <citation type="submission" date="2008-08" db="PDB data bank">
        <title>X-Ray structure of the putative gluconolactonase in protein family PF08450. Northeast Structural Genomics Consortium target DrR130.</title>
        <authorList>
            <person name="Kuzin A.P."/>
            <person name="Abashidze M."/>
            <person name="Seetharaman J."/>
            <person name="Wang D."/>
            <person name="Mao L."/>
            <person name="Maglaqui M."/>
            <person name="Xiao R."/>
            <person name="Liu J."/>
            <person name="Baran M.C."/>
            <person name="Acton T.B."/>
            <person name="Rost B."/>
            <person name="Tong S.N."/>
            <person name="Montelione G.T."/>
            <person name="Tong L."/>
            <person name="Hunt J.F."/>
        </authorList>
    </citation>
    <scope>X-RAY CRYSTALLOGRAPHY (2.01 ANGSTROMS) IN COMPLEX WITH MG(2+)</scope>
    <scope>DISULFIDE BONDS</scope>
</reference>
<dbReference type="AlphaFoldDB" id="Q9RXN3"/>
<dbReference type="STRING" id="243230.DR_0277"/>
<evidence type="ECO:0000256" key="2">
    <source>
        <dbReference type="PIRSR" id="PIRSR605511-1"/>
    </source>
</evidence>
<dbReference type="SUPFAM" id="SSF63829">
    <property type="entry name" value="Calcium-dependent phosphotriesterase"/>
    <property type="match status" value="1"/>
</dbReference>
<dbReference type="DNASU" id="1797917"/>
<sequence length="288" mass="31576">MTLRAARPEFLDLFPAGAEARRLADGFTWTEGPVYVPARSAVIFSDVRQNRTWAWSDDGQLSPEMHPSHHQNGHCLNKQGHLIACSHGLRRLERQREPGGEWESIADSFEGKKLNSPNDVCLAPDGSLWFSDPTYGIDKPEEGYGGEMELPGRWVFRLAPDGTLSAPIRDRVKPNGLAFLPSGNLLVSDTGDNATHRYCLNARGETEYQGVHFTVEPGKTDGLRVDAGGLIWASAGDGVHVLTPDGDELGRVLTPQTTSNLCFGGPEGRTLYMTVSTEFWSIETNVRG</sequence>
<dbReference type="PaxDb" id="243230-DR_0277"/>
<dbReference type="RefSeq" id="WP_010886922.1">
    <property type="nucleotide sequence ID" value="NC_001263.1"/>
</dbReference>
<dbReference type="PDBsum" id="3E5Z"/>
<organism evidence="5 6">
    <name type="scientific">Deinococcus radiodurans (strain ATCC 13939 / DSM 20539 / JCM 16871 / CCUG 27074 / LMG 4051 / NBRC 15346 / NCIMB 9279 / VKM B-1422 / R1)</name>
    <dbReference type="NCBI Taxonomy" id="243230"/>
    <lineage>
        <taxon>Bacteria</taxon>
        <taxon>Thermotogati</taxon>
        <taxon>Deinococcota</taxon>
        <taxon>Deinococci</taxon>
        <taxon>Deinococcales</taxon>
        <taxon>Deinococcaceae</taxon>
        <taxon>Deinococcus</taxon>
    </lineage>
</organism>
<dbReference type="HOGENOM" id="CLU_036110_0_0_0"/>
<feature type="binding site" evidence="3">
    <location>
        <position position="118"/>
    </location>
    <ligand>
        <name>substrate</name>
    </ligand>
</feature>
<name>Q9RXN3_DEIRA</name>
<feature type="binding site" evidence="7">
    <location>
        <position position="221"/>
    </location>
    <ligand>
        <name>Mg(2+)</name>
        <dbReference type="ChEBI" id="CHEBI:18420"/>
    </ligand>
</feature>
<feature type="active site" description="Proton donor/acceptor" evidence="2">
    <location>
        <position position="221"/>
    </location>
</feature>
<dbReference type="KEGG" id="dra:DR_0277"/>
<dbReference type="GO" id="GO:0046872">
    <property type="term" value="F:metal ion binding"/>
    <property type="evidence" value="ECO:0007669"/>
    <property type="project" value="UniProtKB-KW"/>
</dbReference>
<dbReference type="Proteomes" id="UP000002524">
    <property type="component" value="Chromosome 1"/>
</dbReference>
<dbReference type="PDB" id="3E5Z">
    <property type="method" value="X-ray"/>
    <property type="resolution" value="2.01 A"/>
    <property type="chains" value="A/B=1-288"/>
</dbReference>
<keyword evidence="1" id="KW-0378">Hydrolase</keyword>
<reference evidence="5 6" key="1">
    <citation type="journal article" date="1999" name="Science">
        <title>Genome sequence of the radioresistant bacterium Deinococcus radiodurans R1.</title>
        <authorList>
            <person name="White O."/>
            <person name="Eisen J.A."/>
            <person name="Heidelberg J.F."/>
            <person name="Hickey E.K."/>
            <person name="Peterson J.D."/>
            <person name="Dodson R.J."/>
            <person name="Haft D.H."/>
            <person name="Gwinn M.L."/>
            <person name="Nelson W.C."/>
            <person name="Richardson D.L."/>
            <person name="Moffat K.S."/>
            <person name="Qin H."/>
            <person name="Jiang L."/>
            <person name="Pamphile W."/>
            <person name="Crosby M."/>
            <person name="Shen M."/>
            <person name="Vamathevan J.J."/>
            <person name="Lam P."/>
            <person name="McDonald L."/>
            <person name="Utterback T."/>
            <person name="Zalewski C."/>
            <person name="Makarova K.S."/>
            <person name="Aravind L."/>
            <person name="Daly M.J."/>
            <person name="Minton K.W."/>
            <person name="Fleischmann R.D."/>
            <person name="Ketchum K.A."/>
            <person name="Nelson K.E."/>
            <person name="Salzberg S."/>
            <person name="Smith H.O."/>
            <person name="Venter J.C."/>
            <person name="Fraser C.M."/>
        </authorList>
    </citation>
    <scope>NUCLEOTIDE SEQUENCE [LARGE SCALE GENOMIC DNA]</scope>
    <source>
        <strain evidence="6">ATCC 13939 / DSM 20539 / JCM 16871 / LMG 4051 / NBRC 15346 / NCIMB 9279 / R1 / VKM B-1422</strain>
    </source>
</reference>
<feature type="domain" description="SMP-30/Gluconolactonase/LRE-like region" evidence="4">
    <location>
        <begin position="29"/>
        <end position="276"/>
    </location>
</feature>
<dbReference type="PATRIC" id="fig|243230.17.peg.442"/>
<evidence type="ECO:0000259" key="4">
    <source>
        <dbReference type="Pfam" id="PF08450"/>
    </source>
</evidence>
<dbReference type="EnsemblBacteria" id="AAF09859">
    <property type="protein sequence ID" value="AAF09859"/>
    <property type="gene ID" value="DR_0277"/>
</dbReference>
<dbReference type="SMR" id="Q9RXN3"/>
<dbReference type="InterPro" id="IPR011042">
    <property type="entry name" value="6-blade_b-propeller_TolB-like"/>
</dbReference>
<dbReference type="InterPro" id="IPR013658">
    <property type="entry name" value="SGL"/>
</dbReference>
<feature type="binding site" evidence="7">
    <location>
        <position position="175"/>
    </location>
    <ligand>
        <name>Mg(2+)</name>
        <dbReference type="ChEBI" id="CHEBI:18420"/>
    </ligand>
</feature>
<feature type="binding site" evidence="7">
    <location>
        <position position="118"/>
    </location>
    <ligand>
        <name>Mg(2+)</name>
        <dbReference type="ChEBI" id="CHEBI:18420"/>
    </ligand>
</feature>
<keyword evidence="3" id="KW-0862">Zinc</keyword>
<comment type="cofactor">
    <cofactor evidence="3">
        <name>Zn(2+)</name>
        <dbReference type="ChEBI" id="CHEBI:29105"/>
    </cofactor>
    <text evidence="3">Binds 1 divalent metal cation per subunit.</text>
</comment>
<feature type="binding site" evidence="7">
    <location>
        <position position="31"/>
    </location>
    <ligand>
        <name>Mg(2+)</name>
        <dbReference type="ChEBI" id="CHEBI:18420"/>
    </ligand>
</feature>
<dbReference type="InterPro" id="IPR051262">
    <property type="entry name" value="SMP-30/CGR1_Lactonase"/>
</dbReference>
<dbReference type="GeneID" id="69516509"/>
<evidence type="ECO:0007829" key="7">
    <source>
        <dbReference type="PDB" id="3E5Z"/>
    </source>
</evidence>
<evidence type="ECO:0000313" key="6">
    <source>
        <dbReference type="Proteomes" id="UP000002524"/>
    </source>
</evidence>
<feature type="disulfide bond" description="Interchain" evidence="7">
    <location>
        <position position="199"/>
    </location>
</feature>
<evidence type="ECO:0000256" key="3">
    <source>
        <dbReference type="PIRSR" id="PIRSR605511-2"/>
    </source>
</evidence>
<proteinExistence type="evidence at protein level"/>
<keyword evidence="3 7" id="KW-0479">Metal-binding</keyword>
<dbReference type="PIR" id="A75539">
    <property type="entry name" value="A75539"/>
</dbReference>
<dbReference type="GO" id="GO:0004341">
    <property type="term" value="F:gluconolactonase activity"/>
    <property type="evidence" value="ECO:0000318"/>
    <property type="project" value="GO_Central"/>
</dbReference>
<dbReference type="InterPro" id="IPR005511">
    <property type="entry name" value="SMP-30"/>
</dbReference>
<dbReference type="eggNOG" id="COG3386">
    <property type="taxonomic scope" value="Bacteria"/>
</dbReference>
<dbReference type="PANTHER" id="PTHR47572">
    <property type="entry name" value="LIPOPROTEIN-RELATED"/>
    <property type="match status" value="1"/>
</dbReference>
<dbReference type="PANTHER" id="PTHR47572:SF4">
    <property type="entry name" value="LACTONASE DRP35"/>
    <property type="match status" value="1"/>
</dbReference>
<feature type="binding site" evidence="3">
    <location>
        <position position="31"/>
    </location>
    <ligand>
        <name>a divalent metal cation</name>
        <dbReference type="ChEBI" id="CHEBI:60240"/>
    </ligand>
</feature>
<feature type="binding site" evidence="3">
    <location>
        <position position="175"/>
    </location>
    <ligand>
        <name>a divalent metal cation</name>
        <dbReference type="ChEBI" id="CHEBI:60240"/>
    </ligand>
</feature>
<accession>Q9RXN3</accession>
<dbReference type="Pfam" id="PF08450">
    <property type="entry name" value="SGL"/>
    <property type="match status" value="1"/>
</dbReference>
<keyword evidence="7" id="KW-0002">3D-structure</keyword>
<feature type="binding site" evidence="3">
    <location>
        <position position="221"/>
    </location>
    <ligand>
        <name>a divalent metal cation</name>
        <dbReference type="ChEBI" id="CHEBI:60240"/>
    </ligand>
</feature>
<dbReference type="InParanoid" id="Q9RXN3"/>
<gene>
    <name evidence="5" type="ordered locus">DR_0277</name>
</gene>
<dbReference type="EMBL" id="AE000513">
    <property type="protein sequence ID" value="AAF09859.1"/>
    <property type="molecule type" value="Genomic_DNA"/>
</dbReference>
<evidence type="ECO:0000256" key="1">
    <source>
        <dbReference type="ARBA" id="ARBA00022801"/>
    </source>
</evidence>
<evidence type="ECO:0000313" key="5">
    <source>
        <dbReference type="EMBL" id="AAF09859.1"/>
    </source>
</evidence>
<dbReference type="PRINTS" id="PR01790">
    <property type="entry name" value="SMP30FAMILY"/>
</dbReference>
<dbReference type="Gene3D" id="2.120.10.30">
    <property type="entry name" value="TolB, C-terminal domain"/>
    <property type="match status" value="1"/>
</dbReference>
<keyword evidence="6" id="KW-1185">Reference proteome</keyword>
<dbReference type="EvolutionaryTrace" id="Q9RXN3"/>
<dbReference type="FunCoup" id="Q9RXN3">
    <property type="interactions" value="119"/>
</dbReference>